<accession>A0A0G0LLX8</accession>
<name>A0A0G0LLX8_9BACT</name>
<dbReference type="InterPro" id="IPR036789">
    <property type="entry name" value="Ribosomal_uL6-like_a/b-dom_sf"/>
</dbReference>
<keyword evidence="2 4" id="KW-0689">Ribosomal protein</keyword>
<comment type="caution">
    <text evidence="8">The sequence shown here is derived from an EMBL/GenBank/DDBJ whole genome shotgun (WGS) entry which is preliminary data.</text>
</comment>
<evidence type="ECO:0000256" key="3">
    <source>
        <dbReference type="ARBA" id="ARBA00023274"/>
    </source>
</evidence>
<dbReference type="Gene3D" id="3.90.930.12">
    <property type="entry name" value="Ribosomal protein L6, alpha-beta domain"/>
    <property type="match status" value="2"/>
</dbReference>
<evidence type="ECO:0000256" key="5">
    <source>
        <dbReference type="RuleBase" id="RU003869"/>
    </source>
</evidence>
<proteinExistence type="inferred from homology"/>
<dbReference type="PROSITE" id="PS00525">
    <property type="entry name" value="RIBOSOMAL_L6_1"/>
    <property type="match status" value="1"/>
</dbReference>
<evidence type="ECO:0000256" key="6">
    <source>
        <dbReference type="RuleBase" id="RU003870"/>
    </source>
</evidence>
<dbReference type="AlphaFoldDB" id="A0A0G0LLX8"/>
<dbReference type="Proteomes" id="UP000034774">
    <property type="component" value="Unassembled WGS sequence"/>
</dbReference>
<dbReference type="GO" id="GO:0022625">
    <property type="term" value="C:cytosolic large ribosomal subunit"/>
    <property type="evidence" value="ECO:0007669"/>
    <property type="project" value="UniProtKB-UniRule"/>
</dbReference>
<dbReference type="InterPro" id="IPR020040">
    <property type="entry name" value="Ribosomal_uL6_a/b-dom"/>
</dbReference>
<comment type="subunit">
    <text evidence="4">Part of the 50S ribosomal subunit.</text>
</comment>
<dbReference type="NCBIfam" id="TIGR03654">
    <property type="entry name" value="L6_bact"/>
    <property type="match status" value="1"/>
</dbReference>
<dbReference type="SUPFAM" id="SSF56053">
    <property type="entry name" value="Ribosomal protein L6"/>
    <property type="match status" value="2"/>
</dbReference>
<comment type="function">
    <text evidence="4 6">This protein binds to the 23S rRNA, and is important in its secondary structure. It is located near the subunit interface in the base of the L7/L12 stalk, and near the tRNA binding site of the peptidyltransferase center.</text>
</comment>
<dbReference type="PIRSF" id="PIRSF002162">
    <property type="entry name" value="Ribosomal_L6"/>
    <property type="match status" value="1"/>
</dbReference>
<evidence type="ECO:0000256" key="1">
    <source>
        <dbReference type="ARBA" id="ARBA00009356"/>
    </source>
</evidence>
<dbReference type="FunFam" id="3.90.930.12:FF:000001">
    <property type="entry name" value="50S ribosomal protein L6"/>
    <property type="match status" value="1"/>
</dbReference>
<evidence type="ECO:0000313" key="9">
    <source>
        <dbReference type="Proteomes" id="UP000034774"/>
    </source>
</evidence>
<evidence type="ECO:0000259" key="7">
    <source>
        <dbReference type="Pfam" id="PF00347"/>
    </source>
</evidence>
<organism evidence="8 9">
    <name type="scientific">Candidatus Woesebacteria bacterium GW2011_GWB1_39_10</name>
    <dbReference type="NCBI Taxonomy" id="1618572"/>
    <lineage>
        <taxon>Bacteria</taxon>
        <taxon>Candidatus Woeseibacteriota</taxon>
    </lineage>
</organism>
<feature type="domain" description="Large ribosomal subunit protein uL6 alpha-beta" evidence="7">
    <location>
        <begin position="90"/>
        <end position="163"/>
    </location>
</feature>
<dbReference type="STRING" id="1618572.UT17_C0003G0070"/>
<evidence type="ECO:0000256" key="2">
    <source>
        <dbReference type="ARBA" id="ARBA00022980"/>
    </source>
</evidence>
<feature type="domain" description="Large ribosomal subunit protein uL6 alpha-beta" evidence="7">
    <location>
        <begin position="13"/>
        <end position="82"/>
    </location>
</feature>
<reference evidence="8 9" key="1">
    <citation type="journal article" date="2015" name="Nature">
        <title>rRNA introns, odd ribosomes, and small enigmatic genomes across a large radiation of phyla.</title>
        <authorList>
            <person name="Brown C.T."/>
            <person name="Hug L.A."/>
            <person name="Thomas B.C."/>
            <person name="Sharon I."/>
            <person name="Castelle C.J."/>
            <person name="Singh A."/>
            <person name="Wilkins M.J."/>
            <person name="Williams K.H."/>
            <person name="Banfield J.F."/>
        </authorList>
    </citation>
    <scope>NUCLEOTIDE SEQUENCE [LARGE SCALE GENOMIC DNA]</scope>
</reference>
<protein>
    <recommendedName>
        <fullName evidence="4">Large ribosomal subunit protein uL6</fullName>
    </recommendedName>
</protein>
<dbReference type="PANTHER" id="PTHR11655:SF14">
    <property type="entry name" value="LARGE RIBOSOMAL SUBUNIT PROTEIN UL6M"/>
    <property type="match status" value="1"/>
</dbReference>
<dbReference type="InterPro" id="IPR002358">
    <property type="entry name" value="Ribosomal_uL6_CS"/>
</dbReference>
<dbReference type="GO" id="GO:0019843">
    <property type="term" value="F:rRNA binding"/>
    <property type="evidence" value="ECO:0007669"/>
    <property type="project" value="UniProtKB-UniRule"/>
</dbReference>
<dbReference type="PATRIC" id="fig|1618572.3.peg.496"/>
<dbReference type="GO" id="GO:0003735">
    <property type="term" value="F:structural constituent of ribosome"/>
    <property type="evidence" value="ECO:0007669"/>
    <property type="project" value="UniProtKB-UniRule"/>
</dbReference>
<sequence>MSKIGRQPIKIAQGVTVEVSGQTVKTTGPKGVLTRHLPHVVNAEVKDGEVLITVKGSSKQASSLHGTFRSIINNDVFGVSTGWSKKLELVGTGFRAEVSGKTLSLTVGYSHPVKIDAPEGITFKIEKMIVTVDGFDKEIVGQIAADIRGARPPEPYKGKGIKYVDEIIRRKPGKAAAKTTGAA</sequence>
<dbReference type="PANTHER" id="PTHR11655">
    <property type="entry name" value="60S/50S RIBOSOMAL PROTEIN L6/L9"/>
    <property type="match status" value="1"/>
</dbReference>
<keyword evidence="4 6" id="KW-0699">rRNA-binding</keyword>
<dbReference type="InterPro" id="IPR019906">
    <property type="entry name" value="Ribosomal_uL6_bac-type"/>
</dbReference>
<keyword evidence="3 4" id="KW-0687">Ribonucleoprotein</keyword>
<evidence type="ECO:0000256" key="4">
    <source>
        <dbReference type="HAMAP-Rule" id="MF_01365"/>
    </source>
</evidence>
<comment type="similarity">
    <text evidence="1 4 5">Belongs to the universal ribosomal protein uL6 family.</text>
</comment>
<dbReference type="Pfam" id="PF00347">
    <property type="entry name" value="Ribosomal_L6"/>
    <property type="match status" value="2"/>
</dbReference>
<dbReference type="EMBL" id="LBVU01000003">
    <property type="protein sequence ID" value="KKQ92047.1"/>
    <property type="molecule type" value="Genomic_DNA"/>
</dbReference>
<dbReference type="GO" id="GO:0002181">
    <property type="term" value="P:cytoplasmic translation"/>
    <property type="evidence" value="ECO:0007669"/>
    <property type="project" value="TreeGrafter"/>
</dbReference>
<keyword evidence="4 6" id="KW-0694">RNA-binding</keyword>
<dbReference type="PRINTS" id="PR00059">
    <property type="entry name" value="RIBOSOMALL6"/>
</dbReference>
<dbReference type="InterPro" id="IPR000702">
    <property type="entry name" value="Ribosomal_uL6-like"/>
</dbReference>
<gene>
    <name evidence="4" type="primary">rplF</name>
    <name evidence="8" type="ORF">UT17_C0003G0070</name>
</gene>
<evidence type="ECO:0000313" key="8">
    <source>
        <dbReference type="EMBL" id="KKQ92047.1"/>
    </source>
</evidence>
<dbReference type="HAMAP" id="MF_01365_B">
    <property type="entry name" value="Ribosomal_uL6_B"/>
    <property type="match status" value="1"/>
</dbReference>